<dbReference type="InterPro" id="IPR042099">
    <property type="entry name" value="ANL_N_sf"/>
</dbReference>
<comment type="caution">
    <text evidence="1">The sequence shown here is derived from an EMBL/GenBank/DDBJ whole genome shotgun (WGS) entry which is preliminary data.</text>
</comment>
<accession>A0A918IBM2</accession>
<dbReference type="InterPro" id="IPR020845">
    <property type="entry name" value="AMP-binding_CS"/>
</dbReference>
<dbReference type="Gene3D" id="3.40.50.12780">
    <property type="entry name" value="N-terminal domain of ligase-like"/>
    <property type="match status" value="1"/>
</dbReference>
<keyword evidence="2" id="KW-1185">Reference proteome</keyword>
<dbReference type="PANTHER" id="PTHR43845:SF1">
    <property type="entry name" value="BLR5969 PROTEIN"/>
    <property type="match status" value="1"/>
</dbReference>
<dbReference type="PROSITE" id="PS00455">
    <property type="entry name" value="AMP_BINDING"/>
    <property type="match status" value="1"/>
</dbReference>
<organism evidence="1 2">
    <name type="scientific">Streptomyces filipinensis</name>
    <dbReference type="NCBI Taxonomy" id="66887"/>
    <lineage>
        <taxon>Bacteria</taxon>
        <taxon>Bacillati</taxon>
        <taxon>Actinomycetota</taxon>
        <taxon>Actinomycetes</taxon>
        <taxon>Kitasatosporales</taxon>
        <taxon>Streptomycetaceae</taxon>
        <taxon>Streptomyces</taxon>
    </lineage>
</organism>
<dbReference type="PANTHER" id="PTHR43845">
    <property type="entry name" value="BLR5969 PROTEIN"/>
    <property type="match status" value="1"/>
</dbReference>
<dbReference type="EMBL" id="BMTD01000005">
    <property type="protein sequence ID" value="GGU92617.1"/>
    <property type="molecule type" value="Genomic_DNA"/>
</dbReference>
<sequence>MVRYRGAPDAPFTTGAPLFHTLNDTVQPAMGDRLRRTSPVMYVPAVHAFEQELMPVQAFAELVCFARNNSPFYRELYARLPERVTGLTDLPVVPQADFWRANSPRDNRLLTAPLDEAVVFRSGGTTGSPKFSYYTRTEWREFTTAFGAGLVRAGLRPGHRVADLFYAGDLYASFSFVLDSLHRAPVANVRLPIGGAAPWESTAATLEEFRVEVVAGTPTTLCSLAERLSGAGRTLPDVELLFFGGECLFGDQLPLLRAAFPNAEPRSLGYASVDAGLLGEAVPGDDPRVHRAFTPYTVVEILCDETDRPVEEAGVPGRLVVTDLRRRLMPVLRYPAGDRAEWVDRAAGTFRILGRAEEGVRVGPVSLYTQDVHDIVKAADVSGEVTGLQLVVRRRDGRDGLVLRLAVADPGRRHAGLGDAVVAALLAQRPFYATATADGHVNPLTVEWVRHRDLAVNSRSGKLVRVVDERPHS</sequence>
<name>A0A918IBM2_9ACTN</name>
<proteinExistence type="predicted"/>
<evidence type="ECO:0000313" key="1">
    <source>
        <dbReference type="EMBL" id="GGU92617.1"/>
    </source>
</evidence>
<dbReference type="SUPFAM" id="SSF56801">
    <property type="entry name" value="Acetyl-CoA synthetase-like"/>
    <property type="match status" value="1"/>
</dbReference>
<reference evidence="1" key="1">
    <citation type="journal article" date="2014" name="Int. J. Syst. Evol. Microbiol.">
        <title>Complete genome sequence of Corynebacterium casei LMG S-19264T (=DSM 44701T), isolated from a smear-ripened cheese.</title>
        <authorList>
            <consortium name="US DOE Joint Genome Institute (JGI-PGF)"/>
            <person name="Walter F."/>
            <person name="Albersmeier A."/>
            <person name="Kalinowski J."/>
            <person name="Ruckert C."/>
        </authorList>
    </citation>
    <scope>NUCLEOTIDE SEQUENCE</scope>
    <source>
        <strain evidence="1">JCM 4369</strain>
    </source>
</reference>
<evidence type="ECO:0000313" key="2">
    <source>
        <dbReference type="Proteomes" id="UP000618795"/>
    </source>
</evidence>
<reference evidence="1" key="2">
    <citation type="submission" date="2020-09" db="EMBL/GenBank/DDBJ databases">
        <authorList>
            <person name="Sun Q."/>
            <person name="Ohkuma M."/>
        </authorList>
    </citation>
    <scope>NUCLEOTIDE SEQUENCE</scope>
    <source>
        <strain evidence="1">JCM 4369</strain>
    </source>
</reference>
<protein>
    <submittedName>
        <fullName evidence="1">Uncharacterized protein</fullName>
    </submittedName>
</protein>
<dbReference type="Proteomes" id="UP000618795">
    <property type="component" value="Unassembled WGS sequence"/>
</dbReference>
<dbReference type="AlphaFoldDB" id="A0A918IBM2"/>
<gene>
    <name evidence="1" type="ORF">GCM10010260_29150</name>
</gene>